<sequence>MICLASLKVDLYALKQGTGRLPITVEPQLPQRLPTPVSHGRLGLMLDTQAQEGEDEDKLIFDEGLIIRYFGDRPLLADYVLHTRRFTSFVSYLPSPE</sequence>
<dbReference type="Proteomes" id="UP000886653">
    <property type="component" value="Unassembled WGS sequence"/>
</dbReference>
<reference evidence="1" key="1">
    <citation type="submission" date="2013-11" db="EMBL/GenBank/DDBJ databases">
        <title>Genome sequence of the fusiform rust pathogen reveals effectors for host alternation and coevolution with pine.</title>
        <authorList>
            <consortium name="DOE Joint Genome Institute"/>
            <person name="Smith K."/>
            <person name="Pendleton A."/>
            <person name="Kubisiak T."/>
            <person name="Anderson C."/>
            <person name="Salamov A."/>
            <person name="Aerts A."/>
            <person name="Riley R."/>
            <person name="Clum A."/>
            <person name="Lindquist E."/>
            <person name="Ence D."/>
            <person name="Campbell M."/>
            <person name="Kronenberg Z."/>
            <person name="Feau N."/>
            <person name="Dhillon B."/>
            <person name="Hamelin R."/>
            <person name="Burleigh J."/>
            <person name="Smith J."/>
            <person name="Yandell M."/>
            <person name="Nelson C."/>
            <person name="Grigoriev I."/>
            <person name="Davis J."/>
        </authorList>
    </citation>
    <scope>NUCLEOTIDE SEQUENCE</scope>
    <source>
        <strain evidence="1">G11</strain>
    </source>
</reference>
<proteinExistence type="predicted"/>
<comment type="caution">
    <text evidence="1">The sequence shown here is derived from an EMBL/GenBank/DDBJ whole genome shotgun (WGS) entry which is preliminary data.</text>
</comment>
<organism evidence="1 2">
    <name type="scientific">Cronartium quercuum f. sp. fusiforme G11</name>
    <dbReference type="NCBI Taxonomy" id="708437"/>
    <lineage>
        <taxon>Eukaryota</taxon>
        <taxon>Fungi</taxon>
        <taxon>Dikarya</taxon>
        <taxon>Basidiomycota</taxon>
        <taxon>Pucciniomycotina</taxon>
        <taxon>Pucciniomycetes</taxon>
        <taxon>Pucciniales</taxon>
        <taxon>Coleosporiaceae</taxon>
        <taxon>Cronartium</taxon>
    </lineage>
</organism>
<evidence type="ECO:0000313" key="1">
    <source>
        <dbReference type="EMBL" id="KAG0147745.1"/>
    </source>
</evidence>
<keyword evidence="2" id="KW-1185">Reference proteome</keyword>
<dbReference type="EMBL" id="MU167244">
    <property type="protein sequence ID" value="KAG0147745.1"/>
    <property type="molecule type" value="Genomic_DNA"/>
</dbReference>
<evidence type="ECO:0000313" key="2">
    <source>
        <dbReference type="Proteomes" id="UP000886653"/>
    </source>
</evidence>
<protein>
    <submittedName>
        <fullName evidence="1">Uncharacterized protein</fullName>
    </submittedName>
</protein>
<name>A0A9P6TDI9_9BASI</name>
<dbReference type="AlphaFoldDB" id="A0A9P6TDI9"/>
<accession>A0A9P6TDI9</accession>
<gene>
    <name evidence="1" type="ORF">CROQUDRAFT_91071</name>
</gene>